<evidence type="ECO:0000313" key="3">
    <source>
        <dbReference type="Proteomes" id="UP001249851"/>
    </source>
</evidence>
<dbReference type="Proteomes" id="UP001249851">
    <property type="component" value="Unassembled WGS sequence"/>
</dbReference>
<feature type="compositionally biased region" description="Basic and acidic residues" evidence="1">
    <location>
        <begin position="107"/>
        <end position="132"/>
    </location>
</feature>
<dbReference type="SUPFAM" id="SSF46689">
    <property type="entry name" value="Homeodomain-like"/>
    <property type="match status" value="1"/>
</dbReference>
<reference evidence="2" key="1">
    <citation type="journal article" date="2023" name="G3 (Bethesda)">
        <title>Whole genome assembly and annotation of the endangered Caribbean coral Acropora cervicornis.</title>
        <authorList>
            <person name="Selwyn J.D."/>
            <person name="Vollmer S.V."/>
        </authorList>
    </citation>
    <scope>NUCLEOTIDE SEQUENCE</scope>
    <source>
        <strain evidence="2">K2</strain>
    </source>
</reference>
<name>A0AAD9Q4K7_ACRCE</name>
<dbReference type="AlphaFoldDB" id="A0AAD9Q4K7"/>
<dbReference type="Gene3D" id="1.10.10.60">
    <property type="entry name" value="Homeodomain-like"/>
    <property type="match status" value="1"/>
</dbReference>
<evidence type="ECO:0000313" key="2">
    <source>
        <dbReference type="EMBL" id="KAK2554241.1"/>
    </source>
</evidence>
<feature type="compositionally biased region" description="Basic and acidic residues" evidence="1">
    <location>
        <begin position="82"/>
        <end position="93"/>
    </location>
</feature>
<accession>A0AAD9Q4K7</accession>
<evidence type="ECO:0000256" key="1">
    <source>
        <dbReference type="SAM" id="MobiDB-lite"/>
    </source>
</evidence>
<reference evidence="2" key="2">
    <citation type="journal article" date="2023" name="Science">
        <title>Genomic signatures of disease resistance in endangered staghorn corals.</title>
        <authorList>
            <person name="Vollmer S.V."/>
            <person name="Selwyn J.D."/>
            <person name="Despard B.A."/>
            <person name="Roesel C.L."/>
        </authorList>
    </citation>
    <scope>NUCLEOTIDE SEQUENCE</scope>
    <source>
        <strain evidence="2">K2</strain>
    </source>
</reference>
<feature type="region of interest" description="Disordered" evidence="1">
    <location>
        <begin position="82"/>
        <end position="160"/>
    </location>
</feature>
<dbReference type="InterPro" id="IPR009057">
    <property type="entry name" value="Homeodomain-like_sf"/>
</dbReference>
<protein>
    <recommendedName>
        <fullName evidence="4">SANT domain-containing protein</fullName>
    </recommendedName>
</protein>
<gene>
    <name evidence="2" type="ORF">P5673_024243</name>
</gene>
<organism evidence="2 3">
    <name type="scientific">Acropora cervicornis</name>
    <name type="common">Staghorn coral</name>
    <dbReference type="NCBI Taxonomy" id="6130"/>
    <lineage>
        <taxon>Eukaryota</taxon>
        <taxon>Metazoa</taxon>
        <taxon>Cnidaria</taxon>
        <taxon>Anthozoa</taxon>
        <taxon>Hexacorallia</taxon>
        <taxon>Scleractinia</taxon>
        <taxon>Astrocoeniina</taxon>
        <taxon>Acroporidae</taxon>
        <taxon>Acropora</taxon>
    </lineage>
</organism>
<proteinExistence type="predicted"/>
<keyword evidence="3" id="KW-1185">Reference proteome</keyword>
<comment type="caution">
    <text evidence="2">The sequence shown here is derived from an EMBL/GenBank/DDBJ whole genome shotgun (WGS) entry which is preliminary data.</text>
</comment>
<sequence length="160" mass="18671">MEDLIEDPVKEERERRRRAVEKWTKETNDKFAAGLAAQGKRIRKLADPLPDITVADCVEHYYMAKPFHFDFEKWRAEEEIKERRSLAMSREDQEASSSLPLVQRYGDIGKVHRACESPRVNEEQQEDDKVVKEPNSTEESLVIEIINDEPDVSNDVTEMH</sequence>
<evidence type="ECO:0008006" key="4">
    <source>
        <dbReference type="Google" id="ProtNLM"/>
    </source>
</evidence>
<dbReference type="EMBL" id="JARQWQ010000071">
    <property type="protein sequence ID" value="KAK2554241.1"/>
    <property type="molecule type" value="Genomic_DNA"/>
</dbReference>